<evidence type="ECO:0000313" key="1">
    <source>
        <dbReference type="EMBL" id="PZP52006.1"/>
    </source>
</evidence>
<evidence type="ECO:0000313" key="2">
    <source>
        <dbReference type="Proteomes" id="UP000249645"/>
    </source>
</evidence>
<reference evidence="1 2" key="1">
    <citation type="submission" date="2017-11" db="EMBL/GenBank/DDBJ databases">
        <title>Infants hospitalized years apart are colonized by the same room-sourced microbial strains.</title>
        <authorList>
            <person name="Brooks B."/>
            <person name="Olm M.R."/>
            <person name="Firek B.A."/>
            <person name="Baker R."/>
            <person name="Thomas B.C."/>
            <person name="Morowitz M.J."/>
            <person name="Banfield J.F."/>
        </authorList>
    </citation>
    <scope>NUCLEOTIDE SEQUENCE [LARGE SCALE GENOMIC DNA]</scope>
    <source>
        <strain evidence="1">S2_009_000_R2_76</strain>
    </source>
</reference>
<gene>
    <name evidence="1" type="ORF">DI598_01830</name>
</gene>
<organism evidence="1 2">
    <name type="scientific">Pseudopedobacter saltans</name>
    <dbReference type="NCBI Taxonomy" id="151895"/>
    <lineage>
        <taxon>Bacteria</taxon>
        <taxon>Pseudomonadati</taxon>
        <taxon>Bacteroidota</taxon>
        <taxon>Sphingobacteriia</taxon>
        <taxon>Sphingobacteriales</taxon>
        <taxon>Sphingobacteriaceae</taxon>
        <taxon>Pseudopedobacter</taxon>
    </lineage>
</organism>
<dbReference type="EMBL" id="QFOI01000015">
    <property type="protein sequence ID" value="PZP52006.1"/>
    <property type="molecule type" value="Genomic_DNA"/>
</dbReference>
<dbReference type="AlphaFoldDB" id="A0A2W5H1U2"/>
<name>A0A2W5H1U2_9SPHI</name>
<dbReference type="Proteomes" id="UP000249645">
    <property type="component" value="Unassembled WGS sequence"/>
</dbReference>
<accession>A0A2W5H1U2</accession>
<proteinExistence type="predicted"/>
<sequence length="292" mass="34036">MSLKFAFAFLVVIPIITFSQNVNNTLQSKNGTYRGTYIYKHNKYTDTEYVRIRFLDDTTFAYTSYQNGYKNESAIEANFYYNYAPGIARLKTYLNKKIWVGIRDMRMSYMDISEFLASPPDQLSFSKALNRLSQNPNADPSYLLTHFIFKKDSVCFDYLNDCCKAYREAMRYGKIDSKSLVLTLDNSIIKYDSVFSVSPALNRVVKRSVTRHDYNNFSDIEYTIKSNCTLTELPIPEKGSSNKITGYLKVGEKVRARRLIYMNYIYVGQLNQHDKFIVKKSGWLPVEYLQKQ</sequence>
<protein>
    <submittedName>
        <fullName evidence="1">Uncharacterized protein</fullName>
    </submittedName>
</protein>
<comment type="caution">
    <text evidence="1">The sequence shown here is derived from an EMBL/GenBank/DDBJ whole genome shotgun (WGS) entry which is preliminary data.</text>
</comment>